<dbReference type="Pfam" id="PF23500">
    <property type="entry name" value="DUF7133"/>
    <property type="match status" value="1"/>
</dbReference>
<evidence type="ECO:0000256" key="1">
    <source>
        <dbReference type="ARBA" id="ARBA00022617"/>
    </source>
</evidence>
<dbReference type="AlphaFoldDB" id="A0A2D0NIU6"/>
<dbReference type="InterPro" id="IPR013428">
    <property type="entry name" value="Membrane-bound_put_N"/>
</dbReference>
<dbReference type="Gene3D" id="2.120.10.30">
    <property type="entry name" value="TolB, C-terminal domain"/>
    <property type="match status" value="1"/>
</dbReference>
<name>A0A2D0NIU6_FLAN2</name>
<keyword evidence="1 4" id="KW-0349">Heme</keyword>
<dbReference type="Gene3D" id="1.25.10.10">
    <property type="entry name" value="Leucine-rich Repeat Variant"/>
    <property type="match status" value="1"/>
</dbReference>
<dbReference type="InterPro" id="IPR011042">
    <property type="entry name" value="6-blade_b-propeller_TolB-like"/>
</dbReference>
<dbReference type="GO" id="GO:0009055">
    <property type="term" value="F:electron transfer activity"/>
    <property type="evidence" value="ECO:0007669"/>
    <property type="project" value="InterPro"/>
</dbReference>
<dbReference type="PANTHER" id="PTHR33546">
    <property type="entry name" value="LARGE, MULTIFUNCTIONAL SECRETED PROTEIN-RELATED"/>
    <property type="match status" value="1"/>
</dbReference>
<evidence type="ECO:0000313" key="6">
    <source>
        <dbReference type="EMBL" id="PHN08367.1"/>
    </source>
</evidence>
<dbReference type="Gene3D" id="1.10.760.10">
    <property type="entry name" value="Cytochrome c-like domain"/>
    <property type="match status" value="1"/>
</dbReference>
<evidence type="ECO:0000259" key="5">
    <source>
        <dbReference type="PROSITE" id="PS51007"/>
    </source>
</evidence>
<dbReference type="EMBL" id="PDUD01000001">
    <property type="protein sequence ID" value="PHN08367.1"/>
    <property type="molecule type" value="Genomic_DNA"/>
</dbReference>
<dbReference type="SUPFAM" id="SSF46626">
    <property type="entry name" value="Cytochrome c"/>
    <property type="match status" value="1"/>
</dbReference>
<dbReference type="GO" id="GO:0020037">
    <property type="term" value="F:heme binding"/>
    <property type="evidence" value="ECO:0007669"/>
    <property type="project" value="InterPro"/>
</dbReference>
<gene>
    <name evidence="6" type="ORF">CRP01_00195</name>
</gene>
<dbReference type="OrthoDB" id="9808161at2"/>
<dbReference type="GO" id="GO:0046872">
    <property type="term" value="F:metal ion binding"/>
    <property type="evidence" value="ECO:0007669"/>
    <property type="project" value="UniProtKB-KW"/>
</dbReference>
<feature type="domain" description="Cytochrome c" evidence="5">
    <location>
        <begin position="858"/>
        <end position="991"/>
    </location>
</feature>
<dbReference type="Pfam" id="PF13646">
    <property type="entry name" value="HEAT_2"/>
    <property type="match status" value="1"/>
</dbReference>
<dbReference type="SUPFAM" id="SSF48371">
    <property type="entry name" value="ARM repeat"/>
    <property type="match status" value="1"/>
</dbReference>
<dbReference type="InterPro" id="IPR011989">
    <property type="entry name" value="ARM-like"/>
</dbReference>
<dbReference type="NCBIfam" id="TIGR02604">
    <property type="entry name" value="Piru_Ver_Nterm"/>
    <property type="match status" value="1"/>
</dbReference>
<keyword evidence="2 4" id="KW-0479">Metal-binding</keyword>
<evidence type="ECO:0000256" key="3">
    <source>
        <dbReference type="ARBA" id="ARBA00023004"/>
    </source>
</evidence>
<accession>A0A2D0NIU6</accession>
<dbReference type="PROSITE" id="PS51007">
    <property type="entry name" value="CYTC"/>
    <property type="match status" value="1"/>
</dbReference>
<dbReference type="InterPro" id="IPR009056">
    <property type="entry name" value="Cyt_c-like_dom"/>
</dbReference>
<dbReference type="NCBIfam" id="TIGR02603">
    <property type="entry name" value="CxxCH_TIGR02603"/>
    <property type="match status" value="1"/>
</dbReference>
<comment type="caution">
    <text evidence="6">The sequence shown here is derived from an EMBL/GenBank/DDBJ whole genome shotgun (WGS) entry which is preliminary data.</text>
</comment>
<proteinExistence type="predicted"/>
<dbReference type="InterPro" id="IPR055557">
    <property type="entry name" value="DUF7133"/>
</dbReference>
<reference evidence="6 7" key="1">
    <citation type="submission" date="2017-10" db="EMBL/GenBank/DDBJ databases">
        <title>The draft genome sequence of Lewinella nigricans NBRC 102662.</title>
        <authorList>
            <person name="Wang K."/>
        </authorList>
    </citation>
    <scope>NUCLEOTIDE SEQUENCE [LARGE SCALE GENOMIC DNA]</scope>
    <source>
        <strain evidence="6 7">NBRC 102662</strain>
    </source>
</reference>
<dbReference type="InterPro" id="IPR036909">
    <property type="entry name" value="Cyt_c-like_dom_sf"/>
</dbReference>
<dbReference type="Proteomes" id="UP000223913">
    <property type="component" value="Unassembled WGS sequence"/>
</dbReference>
<sequence length="992" mass="109610">MPPKSISYPECCFAVFLALFLFSSCGQTPEEELPGFVIHPDFRLEVMAAEPLVMDPVDLQFDAYGRAFVLEMPGYPLRDAESRLILLEDTDQDGQYDRRQVFADKLQLASSFMPYREGFLVAAPPDLLYIRDTDDDRVADDYQVIMSGFSTGNLQHNFNGLTYGLDNWLYAANGGNSGEPYFAVDPELRLDMRGDDFRFQLMPDRVERVGESSGGYGLAFDQWGHMYETHNLEHVSHLVFENRYLEGVPANRRHALTLISDHDENGLSRIYPIGEQESRVNHPEQSGYFSGSCGITFYGGGAFPDGFNDHIFVADVVLNLIHLDVLSPDGAAFKTSRKREKVEFLASTDRAFRPVNLTTGPDGALYVLDIHRDVIEHPEWIPDEIEATLDLNAGKDQGRIYRISPRASTLQSPSALAGMEPEELVKQLANPNQWTRMTAQRLLVEKAAAGSAAPLETLLRSSESPLARLHAMWTLEGLSALNDEILRQALGDAEAGVRENAIRIAEKRLPGSSDWIRSLLEMTKDENARVRMQAALALSTITDEQFQATSEALIDTFQSLLQEEHAGDQWLILATATALKKAALPFTEGLLAGNDKLNDQQLEVARLLNKMIGKTQAPAAVAGLLGKIAASEVIDDAERARWVDGLAAGWSGKGKAGPALVPALESLERNGNTALIRAAGHLREVMGLPVSEKIKSSLAQAKTDLFDNDLSPEERLELLKLTGLDNFERRAEMLYQLLDNRQPLVLQQEALRQLRAENDESIGDELLARWASFGPESRKGAGNILLYKAYNHDRLLSALENGKISLGELNFDLERRRELLFSEDAAIRTRAEALFSDAGVVTRKVAMDKMRPALDLKGNVAAGKEVFGTLCGTCHRYGATGQDVGPVLTEIQRKSKASLLHDILDPNAAVDTKYLSHRVQTKNGDIYVGIVEQETDAEITLKMLGGQAVQIPKQEVETFASLGQSLMPEGLEAGMSEQDLADLLAFLQQEII</sequence>
<evidence type="ECO:0000256" key="2">
    <source>
        <dbReference type="ARBA" id="ARBA00022723"/>
    </source>
</evidence>
<protein>
    <recommendedName>
        <fullName evidence="5">Cytochrome c domain-containing protein</fullName>
    </recommendedName>
</protein>
<dbReference type="InterPro" id="IPR013427">
    <property type="entry name" value="Haem-bd_dom_put"/>
</dbReference>
<evidence type="ECO:0000313" key="7">
    <source>
        <dbReference type="Proteomes" id="UP000223913"/>
    </source>
</evidence>
<dbReference type="SUPFAM" id="SSF101898">
    <property type="entry name" value="NHL repeat"/>
    <property type="match status" value="1"/>
</dbReference>
<dbReference type="InterPro" id="IPR016024">
    <property type="entry name" value="ARM-type_fold"/>
</dbReference>
<dbReference type="PROSITE" id="PS51257">
    <property type="entry name" value="PROKAR_LIPOPROTEIN"/>
    <property type="match status" value="1"/>
</dbReference>
<organism evidence="6 7">
    <name type="scientific">Flavilitoribacter nigricans (strain ATCC 23147 / DSM 23189 / NBRC 102662 / NCIMB 1420 / SS-2)</name>
    <name type="common">Lewinella nigricans</name>
    <dbReference type="NCBI Taxonomy" id="1122177"/>
    <lineage>
        <taxon>Bacteria</taxon>
        <taxon>Pseudomonadati</taxon>
        <taxon>Bacteroidota</taxon>
        <taxon>Saprospiria</taxon>
        <taxon>Saprospirales</taxon>
        <taxon>Lewinellaceae</taxon>
        <taxon>Flavilitoribacter</taxon>
    </lineage>
</organism>
<dbReference type="PANTHER" id="PTHR33546:SF1">
    <property type="entry name" value="LARGE, MULTIFUNCTIONAL SECRETED PROTEIN"/>
    <property type="match status" value="1"/>
</dbReference>
<evidence type="ECO:0000256" key="4">
    <source>
        <dbReference type="PROSITE-ProRule" id="PRU00433"/>
    </source>
</evidence>
<dbReference type="RefSeq" id="WP_099147959.1">
    <property type="nucleotide sequence ID" value="NZ_PDUD01000001.1"/>
</dbReference>
<keyword evidence="3 4" id="KW-0408">Iron</keyword>
<keyword evidence="7" id="KW-1185">Reference proteome</keyword>